<protein>
    <submittedName>
        <fullName evidence="10">Uncharacterized protein</fullName>
    </submittedName>
</protein>
<evidence type="ECO:0000256" key="5">
    <source>
        <dbReference type="ARBA" id="ARBA00022692"/>
    </source>
</evidence>
<dbReference type="GO" id="GO:0000319">
    <property type="term" value="F:sulfite transmembrane transporter activity"/>
    <property type="evidence" value="ECO:0007669"/>
    <property type="project" value="TreeGrafter"/>
</dbReference>
<dbReference type="InterPro" id="IPR038665">
    <property type="entry name" value="Voltage-dep_anion_channel_sf"/>
</dbReference>
<dbReference type="Proteomes" id="UP000269539">
    <property type="component" value="Unassembled WGS sequence"/>
</dbReference>
<dbReference type="Gene3D" id="1.50.10.150">
    <property type="entry name" value="Voltage-dependent anion channel"/>
    <property type="match status" value="2"/>
</dbReference>
<name>A0A3M7GBI2_HORWE</name>
<proteinExistence type="inferred from homology"/>
<feature type="transmembrane region" description="Helical" evidence="9">
    <location>
        <begin position="248"/>
        <end position="276"/>
    </location>
</feature>
<dbReference type="VEuPathDB" id="FungiDB:BTJ68_11484"/>
<feature type="transmembrane region" description="Helical" evidence="9">
    <location>
        <begin position="38"/>
        <end position="56"/>
    </location>
</feature>
<feature type="transmembrane region" description="Helical" evidence="9">
    <location>
        <begin position="203"/>
        <end position="228"/>
    </location>
</feature>
<dbReference type="InterPro" id="IPR004695">
    <property type="entry name" value="SLAC1/Mae1/Ssu1/TehA"/>
</dbReference>
<feature type="region of interest" description="Disordered" evidence="8">
    <location>
        <begin position="415"/>
        <end position="495"/>
    </location>
</feature>
<dbReference type="Pfam" id="PF03595">
    <property type="entry name" value="SLAC1"/>
    <property type="match status" value="1"/>
</dbReference>
<comment type="similarity">
    <text evidence="2">Belongs to the tellurite-resistance/dicarboxylate transporter (TDT) family.</text>
</comment>
<dbReference type="AlphaFoldDB" id="A0A3M7GBI2"/>
<feature type="region of interest" description="Disordered" evidence="8">
    <location>
        <begin position="1"/>
        <end position="28"/>
    </location>
</feature>
<comment type="caution">
    <text evidence="10">The sequence shown here is derived from an EMBL/GenBank/DDBJ whole genome shotgun (WGS) entry which is preliminary data.</text>
</comment>
<keyword evidence="7 9" id="KW-0472">Membrane</keyword>
<evidence type="ECO:0000256" key="3">
    <source>
        <dbReference type="ARBA" id="ARBA00022448"/>
    </source>
</evidence>
<accession>A0A3M7GBI2</accession>
<feature type="transmembrane region" description="Helical" evidence="9">
    <location>
        <begin position="163"/>
        <end position="191"/>
    </location>
</feature>
<evidence type="ECO:0000256" key="8">
    <source>
        <dbReference type="SAM" id="MobiDB-lite"/>
    </source>
</evidence>
<evidence type="ECO:0000256" key="7">
    <source>
        <dbReference type="ARBA" id="ARBA00023136"/>
    </source>
</evidence>
<dbReference type="EMBL" id="QWIO01000375">
    <property type="protein sequence ID" value="RMY98433.1"/>
    <property type="molecule type" value="Genomic_DNA"/>
</dbReference>
<keyword evidence="4" id="KW-1003">Cell membrane</keyword>
<feature type="compositionally biased region" description="Basic and acidic residues" evidence="8">
    <location>
        <begin position="9"/>
        <end position="20"/>
    </location>
</feature>
<keyword evidence="5 9" id="KW-0812">Transmembrane</keyword>
<keyword evidence="6 9" id="KW-1133">Transmembrane helix</keyword>
<comment type="subcellular location">
    <subcellularLocation>
        <location evidence="1">Cell membrane</location>
        <topology evidence="1">Multi-pass membrane protein</topology>
    </subcellularLocation>
</comment>
<gene>
    <name evidence="10" type="ORF">D0864_04390</name>
</gene>
<reference evidence="10 11" key="1">
    <citation type="journal article" date="2018" name="BMC Genomics">
        <title>Genomic evidence for intraspecific hybridization in a clonal and extremely halotolerant yeast.</title>
        <authorList>
            <person name="Gostincar C."/>
            <person name="Stajich J.E."/>
            <person name="Zupancic J."/>
            <person name="Zalar P."/>
            <person name="Gunde-Cimerman N."/>
        </authorList>
    </citation>
    <scope>NUCLEOTIDE SEQUENCE [LARGE SCALE GENOMIC DNA]</scope>
    <source>
        <strain evidence="10 11">EXF-10513</strain>
    </source>
</reference>
<organism evidence="10 11">
    <name type="scientific">Hortaea werneckii</name>
    <name type="common">Black yeast</name>
    <name type="synonym">Cladosporium werneckii</name>
    <dbReference type="NCBI Taxonomy" id="91943"/>
    <lineage>
        <taxon>Eukaryota</taxon>
        <taxon>Fungi</taxon>
        <taxon>Dikarya</taxon>
        <taxon>Ascomycota</taxon>
        <taxon>Pezizomycotina</taxon>
        <taxon>Dothideomycetes</taxon>
        <taxon>Dothideomycetidae</taxon>
        <taxon>Mycosphaerellales</taxon>
        <taxon>Teratosphaeriaceae</taxon>
        <taxon>Hortaea</taxon>
    </lineage>
</organism>
<evidence type="ECO:0000256" key="9">
    <source>
        <dbReference type="SAM" id="Phobius"/>
    </source>
</evidence>
<evidence type="ECO:0000313" key="10">
    <source>
        <dbReference type="EMBL" id="RMY98433.1"/>
    </source>
</evidence>
<feature type="transmembrane region" description="Helical" evidence="9">
    <location>
        <begin position="92"/>
        <end position="119"/>
    </location>
</feature>
<dbReference type="InterPro" id="IPR051629">
    <property type="entry name" value="Sulfite_efflux_TDT"/>
</dbReference>
<feature type="transmembrane region" description="Helical" evidence="9">
    <location>
        <begin position="319"/>
        <end position="337"/>
    </location>
</feature>
<sequence length="644" mass="70312">MPDSPAPNHDVEANHKRSDQNGEPGTPRSRISLIIEDFSFIWFTLSMNTGILSILMHQLPYQFYGLGILSTITFVFNIVGLTVSNANWGGQAFFIVALVMWWIGTAVMLTISCVVIVVFSKTDIVNATTTLNPAIIIPFVGTTTDALVGGIICQYSGGVNARLAIPIIVSSYMICGLGFFVAILIWAAYFVKLMNSGLPPPHLTPSLFMLVGPAGQTAAALQVLGAAAKTYFGAYDKGTFLQTQAGEMLATLGVVLGLFIIGIGLLFAIFGVYIILETAFKRQHKYTLIWWSTIFPMATVNTSFIEFGNEMDSPTFRTLATIFFLLLLIDYILNWIFTIRDIWLGKLLNGPRSERPPTEHLEKVHGVEFERKHGGNEAVKRAAYSRRFRAWLLQNGYQPELDAFFNDVKDGISGRDTGSVADDNEVEVQGPSAGGAARNRVVSSSAHTSSSFPGKATRKSKKPQVPNKALDTTSKGSAATRGASSEDEGDEIRVWRPADGLTVAENDGEVYPPLHCSSCGAPQTTQSIGASTPPNHQINLAAAQSDPVDRPWRIHYTIHAADKPRPTHTSSKDLSCIRGCRGTFANPNGPFNGPFAMIDQLARHYKDYHGLKCQVRWTCGETVAGMRIARLELPEKEAERTTGN</sequence>
<dbReference type="PANTHER" id="PTHR31686:SF3">
    <property type="entry name" value="ACID TRANSPORT PROTEIN, PUTATIVE (AFU_ORTHOLOGUE AFUA_4G09410)-RELATED"/>
    <property type="match status" value="1"/>
</dbReference>
<evidence type="ECO:0000256" key="1">
    <source>
        <dbReference type="ARBA" id="ARBA00004651"/>
    </source>
</evidence>
<keyword evidence="3" id="KW-0813">Transport</keyword>
<feature type="transmembrane region" description="Helical" evidence="9">
    <location>
        <begin position="63"/>
        <end position="86"/>
    </location>
</feature>
<evidence type="ECO:0000256" key="4">
    <source>
        <dbReference type="ARBA" id="ARBA00022475"/>
    </source>
</evidence>
<evidence type="ECO:0000256" key="6">
    <source>
        <dbReference type="ARBA" id="ARBA00022989"/>
    </source>
</evidence>
<feature type="transmembrane region" description="Helical" evidence="9">
    <location>
        <begin position="131"/>
        <end position="157"/>
    </location>
</feature>
<dbReference type="PANTHER" id="PTHR31686">
    <property type="match status" value="1"/>
</dbReference>
<feature type="transmembrane region" description="Helical" evidence="9">
    <location>
        <begin position="288"/>
        <end position="307"/>
    </location>
</feature>
<dbReference type="GO" id="GO:0005886">
    <property type="term" value="C:plasma membrane"/>
    <property type="evidence" value="ECO:0007669"/>
    <property type="project" value="UniProtKB-SubCell"/>
</dbReference>
<evidence type="ECO:0000256" key="2">
    <source>
        <dbReference type="ARBA" id="ARBA00008566"/>
    </source>
</evidence>
<evidence type="ECO:0000313" key="11">
    <source>
        <dbReference type="Proteomes" id="UP000269539"/>
    </source>
</evidence>